<dbReference type="GO" id="GO:0080025">
    <property type="term" value="F:phosphatidylinositol-3,5-bisphosphate binding"/>
    <property type="evidence" value="ECO:0000318"/>
    <property type="project" value="GO_Central"/>
</dbReference>
<feature type="compositionally biased region" description="Polar residues" evidence="4">
    <location>
        <begin position="21"/>
        <end position="33"/>
    </location>
</feature>
<keyword evidence="7" id="KW-1185">Reference proteome</keyword>
<proteinExistence type="inferred from homology"/>
<dbReference type="SUPFAM" id="SSF50978">
    <property type="entry name" value="WD40 repeat-like"/>
    <property type="match status" value="1"/>
</dbReference>
<dbReference type="OrthoDB" id="1416551at2759"/>
<dbReference type="InterPro" id="IPR036322">
    <property type="entry name" value="WD40_repeat_dom_sf"/>
</dbReference>
<dbReference type="GO" id="GO:0034497">
    <property type="term" value="P:protein localization to phagophore assembly site"/>
    <property type="evidence" value="ECO:0000318"/>
    <property type="project" value="GO_Central"/>
</dbReference>
<dbReference type="GO" id="GO:0032266">
    <property type="term" value="F:phosphatidylinositol-3-phosphate binding"/>
    <property type="evidence" value="ECO:0000318"/>
    <property type="project" value="GO_Central"/>
</dbReference>
<dbReference type="GO" id="GO:0030674">
    <property type="term" value="F:protein-macromolecule adaptor activity"/>
    <property type="evidence" value="ECO:0000318"/>
    <property type="project" value="GO_Central"/>
</dbReference>
<reference evidence="5 6" key="1">
    <citation type="journal article" date="2010" name="Nature">
        <title>Genome sequencing and analysis of the model grass Brachypodium distachyon.</title>
        <authorList>
            <consortium name="International Brachypodium Initiative"/>
        </authorList>
    </citation>
    <scope>NUCLEOTIDE SEQUENCE [LARGE SCALE GENOMIC DNA]</scope>
    <source>
        <strain evidence="5 6">Bd21</strain>
    </source>
</reference>
<dbReference type="InParanoid" id="I1I0L4"/>
<reference evidence="5" key="2">
    <citation type="submission" date="2017-06" db="EMBL/GenBank/DDBJ databases">
        <title>WGS assembly of Brachypodium distachyon.</title>
        <authorList>
            <consortium name="The International Brachypodium Initiative"/>
            <person name="Lucas S."/>
            <person name="Harmon-Smith M."/>
            <person name="Lail K."/>
            <person name="Tice H."/>
            <person name="Grimwood J."/>
            <person name="Bruce D."/>
            <person name="Barry K."/>
            <person name="Shu S."/>
            <person name="Lindquist E."/>
            <person name="Wang M."/>
            <person name="Pitluck S."/>
            <person name="Vogel J.P."/>
            <person name="Garvin D.F."/>
            <person name="Mockler T.C."/>
            <person name="Schmutz J."/>
            <person name="Rokhsar D."/>
            <person name="Bevan M.W."/>
        </authorList>
    </citation>
    <scope>NUCLEOTIDE SEQUENCE</scope>
    <source>
        <strain evidence="5">Bd21</strain>
    </source>
</reference>
<dbReference type="PANTHER" id="PTHR11227">
    <property type="entry name" value="WD-REPEAT PROTEIN INTERACTING WITH PHOSPHOINOSIDES WIPI -RELATED"/>
    <property type="match status" value="1"/>
</dbReference>
<dbReference type="eggNOG" id="KOG2111">
    <property type="taxonomic scope" value="Eukaryota"/>
</dbReference>
<dbReference type="GO" id="GO:0000422">
    <property type="term" value="P:autophagy of mitochondrion"/>
    <property type="evidence" value="ECO:0000318"/>
    <property type="project" value="GO_Central"/>
</dbReference>
<sequence>MASRPHGEATIEIKYSRKSNRIPSPSQTNSTANLGPEPAAAAGFGGAHRLELAPCPLPRATPPRPPQADGDWGDRSSRAGQETATTFRLTTPSPKGLYALSQQPRSIVLDCPGARKGQVRVERYGARKTKFINAHTSCVACFALSQDGKLIASASTKGALVRIINAVEGNLLHEVRSLNKYSDDK</sequence>
<evidence type="ECO:0000256" key="1">
    <source>
        <dbReference type="ARBA" id="ARBA00022574"/>
    </source>
</evidence>
<comment type="similarity">
    <text evidence="3">Belongs to the WD repeat PROPPIN family.</text>
</comment>
<accession>I1I0L4</accession>
<evidence type="ECO:0000256" key="3">
    <source>
        <dbReference type="ARBA" id="ARBA00025740"/>
    </source>
</evidence>
<dbReference type="EnsemblPlants" id="KQJ94917">
    <property type="protein sequence ID" value="KQJ94917"/>
    <property type="gene ID" value="BRADI_3g14050v3"/>
</dbReference>
<gene>
    <name evidence="5" type="ORF">BRADI_3g14050v3</name>
</gene>
<evidence type="ECO:0000313" key="5">
    <source>
        <dbReference type="EMBL" id="KQJ94917.1"/>
    </source>
</evidence>
<keyword evidence="1" id="KW-0853">WD repeat</keyword>
<dbReference type="AlphaFoldDB" id="I1I0L4"/>
<name>I1I0L4_BRADI</name>
<organism evidence="5">
    <name type="scientific">Brachypodium distachyon</name>
    <name type="common">Purple false brome</name>
    <name type="synonym">Trachynia distachya</name>
    <dbReference type="NCBI Taxonomy" id="15368"/>
    <lineage>
        <taxon>Eukaryota</taxon>
        <taxon>Viridiplantae</taxon>
        <taxon>Streptophyta</taxon>
        <taxon>Embryophyta</taxon>
        <taxon>Tracheophyta</taxon>
        <taxon>Spermatophyta</taxon>
        <taxon>Magnoliopsida</taxon>
        <taxon>Liliopsida</taxon>
        <taxon>Poales</taxon>
        <taxon>Poaceae</taxon>
        <taxon>BOP clade</taxon>
        <taxon>Pooideae</taxon>
        <taxon>Stipodae</taxon>
        <taxon>Brachypodieae</taxon>
        <taxon>Brachypodium</taxon>
    </lineage>
</organism>
<dbReference type="Gramene" id="KQJ94917">
    <property type="protein sequence ID" value="KQJ94917"/>
    <property type="gene ID" value="BRADI_3g14050v3"/>
</dbReference>
<dbReference type="STRING" id="15368.I1I0L4"/>
<dbReference type="GO" id="GO:0044804">
    <property type="term" value="P:nucleophagy"/>
    <property type="evidence" value="ECO:0000318"/>
    <property type="project" value="GO_Central"/>
</dbReference>
<dbReference type="GO" id="GO:0005829">
    <property type="term" value="C:cytosol"/>
    <property type="evidence" value="ECO:0000318"/>
    <property type="project" value="GO_Central"/>
</dbReference>
<evidence type="ECO:0000313" key="6">
    <source>
        <dbReference type="EnsemblPlants" id="KQJ94917"/>
    </source>
</evidence>
<dbReference type="GO" id="GO:0034045">
    <property type="term" value="C:phagophore assembly site membrane"/>
    <property type="evidence" value="ECO:0000318"/>
    <property type="project" value="GO_Central"/>
</dbReference>
<feature type="compositionally biased region" description="Pro residues" evidence="4">
    <location>
        <begin position="55"/>
        <end position="66"/>
    </location>
</feature>
<protein>
    <submittedName>
        <fullName evidence="5 6">Uncharacterized protein</fullName>
    </submittedName>
</protein>
<dbReference type="EMBL" id="CM000882">
    <property type="protein sequence ID" value="KQJ94917.1"/>
    <property type="molecule type" value="Genomic_DNA"/>
</dbReference>
<reference evidence="6" key="3">
    <citation type="submission" date="2018-08" db="UniProtKB">
        <authorList>
            <consortium name="EnsemblPlants"/>
        </authorList>
    </citation>
    <scope>IDENTIFICATION</scope>
    <source>
        <strain evidence="6">cv. Bd21</strain>
    </source>
</reference>
<dbReference type="InterPro" id="IPR048720">
    <property type="entry name" value="PROPPIN"/>
</dbReference>
<feature type="compositionally biased region" description="Basic and acidic residues" evidence="4">
    <location>
        <begin position="1"/>
        <end position="15"/>
    </location>
</feature>
<dbReference type="Gene3D" id="2.130.10.10">
    <property type="entry name" value="YVTN repeat-like/Quinoprotein amine dehydrogenase"/>
    <property type="match status" value="1"/>
</dbReference>
<dbReference type="GO" id="GO:0061723">
    <property type="term" value="P:glycophagy"/>
    <property type="evidence" value="ECO:0000318"/>
    <property type="project" value="GO_Central"/>
</dbReference>
<dbReference type="InterPro" id="IPR015943">
    <property type="entry name" value="WD40/YVTN_repeat-like_dom_sf"/>
</dbReference>
<evidence type="ECO:0000313" key="7">
    <source>
        <dbReference type="Proteomes" id="UP000008810"/>
    </source>
</evidence>
<dbReference type="GO" id="GO:0000425">
    <property type="term" value="P:pexophagy"/>
    <property type="evidence" value="ECO:0000318"/>
    <property type="project" value="GO_Central"/>
</dbReference>
<dbReference type="Proteomes" id="UP000008810">
    <property type="component" value="Chromosome 3"/>
</dbReference>
<keyword evidence="2" id="KW-0677">Repeat</keyword>
<dbReference type="HOGENOM" id="CLU_1463240_0_0_1"/>
<feature type="region of interest" description="Disordered" evidence="4">
    <location>
        <begin position="1"/>
        <end position="92"/>
    </location>
</feature>
<feature type="compositionally biased region" description="Polar residues" evidence="4">
    <location>
        <begin position="78"/>
        <end position="92"/>
    </location>
</feature>
<evidence type="ECO:0000256" key="2">
    <source>
        <dbReference type="ARBA" id="ARBA00022737"/>
    </source>
</evidence>
<evidence type="ECO:0000256" key="4">
    <source>
        <dbReference type="SAM" id="MobiDB-lite"/>
    </source>
</evidence>